<protein>
    <recommendedName>
        <fullName evidence="2">RUN domain-containing protein</fullName>
    </recommendedName>
</protein>
<evidence type="ECO:0000313" key="4">
    <source>
        <dbReference type="Proteomes" id="UP001152622"/>
    </source>
</evidence>
<accession>A0A9Q1JBJ3</accession>
<dbReference type="PANTHER" id="PTHR15591:SF14">
    <property type="entry name" value="AP-4 COMPLEX ACCESSORY SUBUNIT RUSC2"/>
    <property type="match status" value="1"/>
</dbReference>
<comment type="caution">
    <text evidence="3">The sequence shown here is derived from an EMBL/GenBank/DDBJ whole genome shotgun (WGS) entry which is preliminary data.</text>
</comment>
<dbReference type="Proteomes" id="UP001152622">
    <property type="component" value="Chromosome 1"/>
</dbReference>
<proteinExistence type="predicted"/>
<dbReference type="Gene3D" id="1.20.58.900">
    <property type="match status" value="1"/>
</dbReference>
<organism evidence="3 4">
    <name type="scientific">Synaphobranchus kaupii</name>
    <name type="common">Kaup's arrowtooth eel</name>
    <dbReference type="NCBI Taxonomy" id="118154"/>
    <lineage>
        <taxon>Eukaryota</taxon>
        <taxon>Metazoa</taxon>
        <taxon>Chordata</taxon>
        <taxon>Craniata</taxon>
        <taxon>Vertebrata</taxon>
        <taxon>Euteleostomi</taxon>
        <taxon>Actinopterygii</taxon>
        <taxon>Neopterygii</taxon>
        <taxon>Teleostei</taxon>
        <taxon>Anguilliformes</taxon>
        <taxon>Synaphobranchidae</taxon>
        <taxon>Synaphobranchus</taxon>
    </lineage>
</organism>
<dbReference type="GO" id="GO:0031410">
    <property type="term" value="C:cytoplasmic vesicle"/>
    <property type="evidence" value="ECO:0007669"/>
    <property type="project" value="TreeGrafter"/>
</dbReference>
<dbReference type="InterPro" id="IPR004012">
    <property type="entry name" value="Run_dom"/>
</dbReference>
<dbReference type="AlphaFoldDB" id="A0A9Q1JBJ3"/>
<name>A0A9Q1JBJ3_SYNKA</name>
<evidence type="ECO:0000256" key="1">
    <source>
        <dbReference type="SAM" id="MobiDB-lite"/>
    </source>
</evidence>
<feature type="region of interest" description="Disordered" evidence="1">
    <location>
        <begin position="42"/>
        <end position="66"/>
    </location>
</feature>
<dbReference type="InterPro" id="IPR047343">
    <property type="entry name" value="RUSC1_2"/>
</dbReference>
<sequence length="390" mass="41640">MPTNCPPIMSVCSLLISAPWDTWNPLSTVGGAKGAQLDRAAVQDPGQPMPGRQEGPGQAGPPNTSLISQHLLATPTADRMASTPNSCRTTTVTSSQDYFSLTERPPDEFCLSPDASSESLSIDLLQKKALVKAINRAVDLIVAHFGTSRDPGVKAKLGNSSVSPNVGTLILKYLCPAIRDILQDGLRGYVLDLIIGQRRNVPWSVVEASTQLGPSTRVLHGLYCKVSQYSELTSHSNEAQCLHLRPAQVSPSVQSSCLSYCLSLIKLTIMSCTYIAVQSNFNVSLRSLEFWFNHLYTHEDIVAAHFHPWGFLPLSQGACQPLFEDLLLLLQPPLPATLPPGPAVRTRARAEGSGAPAAQRAALLHRAGPGAVRPLHLPADEGVGLPGGGA</sequence>
<reference evidence="3" key="1">
    <citation type="journal article" date="2023" name="Science">
        <title>Genome structures resolve the early diversification of teleost fishes.</title>
        <authorList>
            <person name="Parey E."/>
            <person name="Louis A."/>
            <person name="Montfort J."/>
            <person name="Bouchez O."/>
            <person name="Roques C."/>
            <person name="Iampietro C."/>
            <person name="Lluch J."/>
            <person name="Castinel A."/>
            <person name="Donnadieu C."/>
            <person name="Desvignes T."/>
            <person name="Floi Bucao C."/>
            <person name="Jouanno E."/>
            <person name="Wen M."/>
            <person name="Mejri S."/>
            <person name="Dirks R."/>
            <person name="Jansen H."/>
            <person name="Henkel C."/>
            <person name="Chen W.J."/>
            <person name="Zahm M."/>
            <person name="Cabau C."/>
            <person name="Klopp C."/>
            <person name="Thompson A.W."/>
            <person name="Robinson-Rechavi M."/>
            <person name="Braasch I."/>
            <person name="Lecointre G."/>
            <person name="Bobe J."/>
            <person name="Postlethwait J.H."/>
            <person name="Berthelot C."/>
            <person name="Roest Crollius H."/>
            <person name="Guiguen Y."/>
        </authorList>
    </citation>
    <scope>NUCLEOTIDE SEQUENCE</scope>
    <source>
        <strain evidence="3">WJC10195</strain>
    </source>
</reference>
<feature type="domain" description="RUN" evidence="2">
    <location>
        <begin position="174"/>
        <end position="240"/>
    </location>
</feature>
<dbReference type="OrthoDB" id="9884296at2759"/>
<evidence type="ECO:0000313" key="3">
    <source>
        <dbReference type="EMBL" id="KAJ8380651.1"/>
    </source>
</evidence>
<dbReference type="PANTHER" id="PTHR15591">
    <property type="entry name" value="RUN AND SH3 DOMAIN CONTAINING"/>
    <property type="match status" value="1"/>
</dbReference>
<evidence type="ECO:0000259" key="2">
    <source>
        <dbReference type="Pfam" id="PF02759"/>
    </source>
</evidence>
<keyword evidence="4" id="KW-1185">Reference proteome</keyword>
<dbReference type="Pfam" id="PF02759">
    <property type="entry name" value="RUN"/>
    <property type="match status" value="1"/>
</dbReference>
<gene>
    <name evidence="3" type="ORF">SKAU_G00014290</name>
</gene>
<dbReference type="InterPro" id="IPR037213">
    <property type="entry name" value="Run_dom_sf"/>
</dbReference>
<dbReference type="EMBL" id="JAINUF010000001">
    <property type="protein sequence ID" value="KAJ8380651.1"/>
    <property type="molecule type" value="Genomic_DNA"/>
</dbReference>